<dbReference type="Pfam" id="PF00171">
    <property type="entry name" value="Aldedh"/>
    <property type="match status" value="1"/>
</dbReference>
<name>A0A8H7MCR2_9PLEO</name>
<proteinExistence type="predicted"/>
<dbReference type="GO" id="GO:0004777">
    <property type="term" value="F:succinate-semialdehyde dehydrogenase (NAD+) activity"/>
    <property type="evidence" value="ECO:0007669"/>
    <property type="project" value="TreeGrafter"/>
</dbReference>
<dbReference type="GO" id="GO:0009450">
    <property type="term" value="P:gamma-aminobutyric acid catabolic process"/>
    <property type="evidence" value="ECO:0007669"/>
    <property type="project" value="TreeGrafter"/>
</dbReference>
<keyword evidence="1" id="KW-0560">Oxidoreductase</keyword>
<evidence type="ECO:0000259" key="2">
    <source>
        <dbReference type="Pfam" id="PF00171"/>
    </source>
</evidence>
<dbReference type="EMBL" id="RZGK01000012">
    <property type="protein sequence ID" value="KAF9694926.1"/>
    <property type="molecule type" value="Genomic_DNA"/>
</dbReference>
<dbReference type="AlphaFoldDB" id="A0A8H7MCR2"/>
<dbReference type="InterPro" id="IPR015590">
    <property type="entry name" value="Aldehyde_DH_dom"/>
</dbReference>
<sequence length="235" mass="25327">MIMRKAAAALAASCTVIIKPSPETPLSVLALVELAQQAGFANGVLNVLTTNMQGTPEVSEALCKHDLERKVTFTSSTAIRSLIARHCSYGLKKLTLELDGNCSFLVFDDGDLNSALNALMILKWRTASQACSHANRIYVQSGTTMGPLTTPRGIKKLERLIKDACSKGAVVKTGGRRPFAFTKGNFFEPTVISGMMSDMLASREEIFGPLLCLYRFETEEEAVKAVNATSMGLAS</sequence>
<dbReference type="Gene3D" id="3.40.309.10">
    <property type="entry name" value="Aldehyde Dehydrogenase, Chain A, domain 2"/>
    <property type="match status" value="2"/>
</dbReference>
<evidence type="ECO:0000313" key="4">
    <source>
        <dbReference type="Proteomes" id="UP000651452"/>
    </source>
</evidence>
<dbReference type="InterPro" id="IPR016162">
    <property type="entry name" value="Ald_DH_N"/>
</dbReference>
<feature type="domain" description="Aldehyde dehydrogenase" evidence="2">
    <location>
        <begin position="1"/>
        <end position="142"/>
    </location>
</feature>
<reference evidence="3" key="2">
    <citation type="submission" date="2020-09" db="EMBL/GenBank/DDBJ databases">
        <title>Reference genome assembly for Australian Ascochyta lentis isolate Al4.</title>
        <authorList>
            <person name="Lee R.C."/>
            <person name="Farfan-Caceres L.M."/>
            <person name="Debler J.W."/>
            <person name="Williams A.H."/>
            <person name="Henares B.M."/>
        </authorList>
    </citation>
    <scope>NUCLEOTIDE SEQUENCE</scope>
    <source>
        <strain evidence="3">Al4</strain>
    </source>
</reference>
<dbReference type="Proteomes" id="UP000651452">
    <property type="component" value="Unassembled WGS sequence"/>
</dbReference>
<dbReference type="OrthoDB" id="310895at2759"/>
<dbReference type="GO" id="GO:0005737">
    <property type="term" value="C:cytoplasm"/>
    <property type="evidence" value="ECO:0007669"/>
    <property type="project" value="TreeGrafter"/>
</dbReference>
<dbReference type="InterPro" id="IPR016161">
    <property type="entry name" value="Ald_DH/histidinol_DH"/>
</dbReference>
<organism evidence="3 4">
    <name type="scientific">Ascochyta lentis</name>
    <dbReference type="NCBI Taxonomy" id="205686"/>
    <lineage>
        <taxon>Eukaryota</taxon>
        <taxon>Fungi</taxon>
        <taxon>Dikarya</taxon>
        <taxon>Ascomycota</taxon>
        <taxon>Pezizomycotina</taxon>
        <taxon>Dothideomycetes</taxon>
        <taxon>Pleosporomycetidae</taxon>
        <taxon>Pleosporales</taxon>
        <taxon>Pleosporineae</taxon>
        <taxon>Didymellaceae</taxon>
        <taxon>Ascochyta</taxon>
    </lineage>
</organism>
<dbReference type="PANTHER" id="PTHR43353">
    <property type="entry name" value="SUCCINATE-SEMIALDEHYDE DEHYDROGENASE, MITOCHONDRIAL"/>
    <property type="match status" value="1"/>
</dbReference>
<keyword evidence="4" id="KW-1185">Reference proteome</keyword>
<dbReference type="InterPro" id="IPR016163">
    <property type="entry name" value="Ald_DH_C"/>
</dbReference>
<accession>A0A8H7MCR2</accession>
<dbReference type="SUPFAM" id="SSF53720">
    <property type="entry name" value="ALDH-like"/>
    <property type="match status" value="1"/>
</dbReference>
<comment type="caution">
    <text evidence="3">The sequence shown here is derived from an EMBL/GenBank/DDBJ whole genome shotgun (WGS) entry which is preliminary data.</text>
</comment>
<dbReference type="InterPro" id="IPR050740">
    <property type="entry name" value="Aldehyde_DH_Superfamily"/>
</dbReference>
<gene>
    <name evidence="3" type="ORF">EKO04_007214</name>
</gene>
<evidence type="ECO:0000256" key="1">
    <source>
        <dbReference type="ARBA" id="ARBA00023002"/>
    </source>
</evidence>
<protein>
    <recommendedName>
        <fullName evidence="2">Aldehyde dehydrogenase domain-containing protein</fullName>
    </recommendedName>
</protein>
<evidence type="ECO:0000313" key="3">
    <source>
        <dbReference type="EMBL" id="KAF9694926.1"/>
    </source>
</evidence>
<reference evidence="3" key="1">
    <citation type="submission" date="2018-12" db="EMBL/GenBank/DDBJ databases">
        <authorList>
            <person name="Syme R.A."/>
            <person name="Farfan-Caceres L."/>
            <person name="Lichtenzveig J."/>
        </authorList>
    </citation>
    <scope>NUCLEOTIDE SEQUENCE</scope>
    <source>
        <strain evidence="3">Al4</strain>
    </source>
</reference>
<dbReference type="PANTHER" id="PTHR43353:SF7">
    <property type="entry name" value="SUCCINATE SEMIALDEHYDE DEHYDROGENASE (EUROFUNG)"/>
    <property type="match status" value="1"/>
</dbReference>
<dbReference type="Gene3D" id="3.40.605.10">
    <property type="entry name" value="Aldehyde Dehydrogenase, Chain A, domain 1"/>
    <property type="match status" value="1"/>
</dbReference>